<feature type="domain" description="Major facilitator superfamily (MFS) profile" evidence="8">
    <location>
        <begin position="1"/>
        <end position="182"/>
    </location>
</feature>
<gene>
    <name evidence="9" type="ORF">F6X42_43445</name>
</gene>
<name>A0ABR7Q2Z6_9BURK</name>
<evidence type="ECO:0000313" key="9">
    <source>
        <dbReference type="EMBL" id="MBC8752922.1"/>
    </source>
</evidence>
<feature type="transmembrane region" description="Helical" evidence="7">
    <location>
        <begin position="32"/>
        <end position="54"/>
    </location>
</feature>
<organism evidence="9 10">
    <name type="scientific">Paraburkholderia podalyriae</name>
    <dbReference type="NCBI Taxonomy" id="1938811"/>
    <lineage>
        <taxon>Bacteria</taxon>
        <taxon>Pseudomonadati</taxon>
        <taxon>Pseudomonadota</taxon>
        <taxon>Betaproteobacteria</taxon>
        <taxon>Burkholderiales</taxon>
        <taxon>Burkholderiaceae</taxon>
        <taxon>Paraburkholderia</taxon>
    </lineage>
</organism>
<evidence type="ECO:0000256" key="4">
    <source>
        <dbReference type="ARBA" id="ARBA00022692"/>
    </source>
</evidence>
<feature type="transmembrane region" description="Helical" evidence="7">
    <location>
        <begin position="154"/>
        <end position="178"/>
    </location>
</feature>
<dbReference type="Gene3D" id="1.20.1250.20">
    <property type="entry name" value="MFS general substrate transporter like domains"/>
    <property type="match status" value="1"/>
</dbReference>
<protein>
    <submittedName>
        <fullName evidence="9">MHS family MFS transporter</fullName>
    </submittedName>
</protein>
<dbReference type="InterPro" id="IPR005829">
    <property type="entry name" value="Sugar_transporter_CS"/>
</dbReference>
<evidence type="ECO:0000256" key="1">
    <source>
        <dbReference type="ARBA" id="ARBA00004651"/>
    </source>
</evidence>
<dbReference type="PANTHER" id="PTHR43045:SF2">
    <property type="entry name" value="INNER MEMBRANE METABOLITE TRANSPORT PROTEIN YHJE"/>
    <property type="match status" value="1"/>
</dbReference>
<evidence type="ECO:0000256" key="2">
    <source>
        <dbReference type="ARBA" id="ARBA00022448"/>
    </source>
</evidence>
<keyword evidence="10" id="KW-1185">Reference proteome</keyword>
<dbReference type="InterPro" id="IPR011701">
    <property type="entry name" value="MFS"/>
</dbReference>
<dbReference type="PROSITE" id="PS00216">
    <property type="entry name" value="SUGAR_TRANSPORT_1"/>
    <property type="match status" value="1"/>
</dbReference>
<evidence type="ECO:0000256" key="3">
    <source>
        <dbReference type="ARBA" id="ARBA00022475"/>
    </source>
</evidence>
<dbReference type="InterPro" id="IPR036259">
    <property type="entry name" value="MFS_trans_sf"/>
</dbReference>
<evidence type="ECO:0000259" key="8">
    <source>
        <dbReference type="PROSITE" id="PS50850"/>
    </source>
</evidence>
<dbReference type="Pfam" id="PF07690">
    <property type="entry name" value="MFS_1"/>
    <property type="match status" value="1"/>
</dbReference>
<feature type="transmembrane region" description="Helical" evidence="7">
    <location>
        <begin position="7"/>
        <end position="26"/>
    </location>
</feature>
<dbReference type="Proteomes" id="UP000736373">
    <property type="component" value="Unassembled WGS sequence"/>
</dbReference>
<dbReference type="EMBL" id="VZQQ01000221">
    <property type="protein sequence ID" value="MBC8752922.1"/>
    <property type="molecule type" value="Genomic_DNA"/>
</dbReference>
<keyword evidence="6 7" id="KW-0472">Membrane</keyword>
<dbReference type="SUPFAM" id="SSF103473">
    <property type="entry name" value="MFS general substrate transporter"/>
    <property type="match status" value="1"/>
</dbReference>
<reference evidence="9 10" key="1">
    <citation type="submission" date="2019-09" db="EMBL/GenBank/DDBJ databases">
        <title>Paraburkholderia podalyriae sp. nov., A South African Podalyria-associated rhizobium.</title>
        <authorList>
            <person name="Mavima L."/>
            <person name="Beukes C.W."/>
            <person name="Palmer M."/>
            <person name="De Meyer S.E."/>
            <person name="James E.K."/>
            <person name="Maluk M."/>
            <person name="Avontuur J.R."/>
            <person name="Chan W.Y."/>
            <person name="Venter S.N."/>
            <person name="Steenkamp E.T."/>
        </authorList>
    </citation>
    <scope>NUCLEOTIDE SEQUENCE [LARGE SCALE GENOMIC DNA]</scope>
    <source>
        <strain evidence="9 10">WC7.3b</strain>
    </source>
</reference>
<evidence type="ECO:0000256" key="5">
    <source>
        <dbReference type="ARBA" id="ARBA00022989"/>
    </source>
</evidence>
<feature type="transmembrane region" description="Helical" evidence="7">
    <location>
        <begin position="91"/>
        <end position="112"/>
    </location>
</feature>
<sequence length="193" mass="20481">MPLSCMVAVPAFTMLYLVVTYVLNYGASELRLGYTTVTLVSVASGIIMLLGVLVTSRLSDRIGRRATLIGANGLATLWAVLLFPVLHAGTFAAYAVAVVVTMFIAGFIFGPIGSYMSELFDTRYRYTAVGLCYNASGILGGAVPPLIAGPIISAYGTIVFGTVLAIMCFVCLCCCIALPETKHRALDVNMETK</sequence>
<keyword evidence="4 7" id="KW-0812">Transmembrane</keyword>
<evidence type="ECO:0000313" key="10">
    <source>
        <dbReference type="Proteomes" id="UP000736373"/>
    </source>
</evidence>
<feature type="transmembrane region" description="Helical" evidence="7">
    <location>
        <begin position="66"/>
        <end position="85"/>
    </location>
</feature>
<evidence type="ECO:0000256" key="6">
    <source>
        <dbReference type="ARBA" id="ARBA00023136"/>
    </source>
</evidence>
<dbReference type="InterPro" id="IPR020846">
    <property type="entry name" value="MFS_dom"/>
</dbReference>
<comment type="caution">
    <text evidence="9">The sequence shown here is derived from an EMBL/GenBank/DDBJ whole genome shotgun (WGS) entry which is preliminary data.</text>
</comment>
<accession>A0ABR7Q2Z6</accession>
<keyword evidence="2" id="KW-0813">Transport</keyword>
<proteinExistence type="predicted"/>
<keyword evidence="5 7" id="KW-1133">Transmembrane helix</keyword>
<dbReference type="PANTHER" id="PTHR43045">
    <property type="entry name" value="SHIKIMATE TRANSPORTER"/>
    <property type="match status" value="1"/>
</dbReference>
<dbReference type="PROSITE" id="PS50850">
    <property type="entry name" value="MFS"/>
    <property type="match status" value="1"/>
</dbReference>
<evidence type="ECO:0000256" key="7">
    <source>
        <dbReference type="SAM" id="Phobius"/>
    </source>
</evidence>
<comment type="subcellular location">
    <subcellularLocation>
        <location evidence="1">Cell membrane</location>
        <topology evidence="1">Multi-pass membrane protein</topology>
    </subcellularLocation>
</comment>
<feature type="transmembrane region" description="Helical" evidence="7">
    <location>
        <begin position="124"/>
        <end position="148"/>
    </location>
</feature>
<keyword evidence="3" id="KW-1003">Cell membrane</keyword>